<dbReference type="Proteomes" id="UP000010433">
    <property type="component" value="Unassembled WGS sequence"/>
</dbReference>
<evidence type="ECO:0000313" key="1">
    <source>
        <dbReference type="EMBL" id="EKY03428.1"/>
    </source>
</evidence>
<organism evidence="1 2">
    <name type="scientific">Hoylesella saccharolytica F0055</name>
    <dbReference type="NCBI Taxonomy" id="1127699"/>
    <lineage>
        <taxon>Bacteria</taxon>
        <taxon>Pseudomonadati</taxon>
        <taxon>Bacteroidota</taxon>
        <taxon>Bacteroidia</taxon>
        <taxon>Bacteroidales</taxon>
        <taxon>Prevotellaceae</taxon>
        <taxon>Hoylesella</taxon>
    </lineage>
</organism>
<protein>
    <recommendedName>
        <fullName evidence="3">Dehydrogenase</fullName>
    </recommendedName>
</protein>
<name>L1NJ80_9BACT</name>
<evidence type="ECO:0008006" key="3">
    <source>
        <dbReference type="Google" id="ProtNLM"/>
    </source>
</evidence>
<evidence type="ECO:0000313" key="2">
    <source>
        <dbReference type="Proteomes" id="UP000010433"/>
    </source>
</evidence>
<reference evidence="1 2" key="1">
    <citation type="submission" date="2012-05" db="EMBL/GenBank/DDBJ databases">
        <authorList>
            <person name="Weinstock G."/>
            <person name="Sodergren E."/>
            <person name="Lobos E.A."/>
            <person name="Fulton L."/>
            <person name="Fulton R."/>
            <person name="Courtney L."/>
            <person name="Fronick C."/>
            <person name="O'Laughlin M."/>
            <person name="Godfrey J."/>
            <person name="Wilson R.M."/>
            <person name="Miner T."/>
            <person name="Farmer C."/>
            <person name="Delehaunty K."/>
            <person name="Cordes M."/>
            <person name="Minx P."/>
            <person name="Tomlinson C."/>
            <person name="Chen J."/>
            <person name="Wollam A."/>
            <person name="Pepin K.H."/>
            <person name="Bhonagiri V."/>
            <person name="Zhang X."/>
            <person name="Suruliraj S."/>
            <person name="Warren W."/>
            <person name="Mitreva M."/>
            <person name="Mardis E.R."/>
            <person name="Wilson R.K."/>
        </authorList>
    </citation>
    <scope>NUCLEOTIDE SEQUENCE [LARGE SCALE GENOMIC DNA]</scope>
    <source>
        <strain evidence="1 2">F0055</strain>
    </source>
</reference>
<comment type="caution">
    <text evidence="1">The sequence shown here is derived from an EMBL/GenBank/DDBJ whole genome shotgun (WGS) entry which is preliminary data.</text>
</comment>
<sequence>MADNFLETKQREYEERKQKWLRGQSKYPVNKIKESRSSR</sequence>
<keyword evidence="2" id="KW-1185">Reference proteome</keyword>
<dbReference type="HOGENOM" id="CLU_212179_0_0_10"/>
<dbReference type="PATRIC" id="fig|1127699.3.peg.325"/>
<accession>L1NJ80</accession>
<dbReference type="AlphaFoldDB" id="L1NJ80"/>
<dbReference type="STRING" id="1127699.HMPREF9151_00359"/>
<dbReference type="RefSeq" id="WP_009161517.1">
    <property type="nucleotide sequence ID" value="NZ_KB290967.1"/>
</dbReference>
<proteinExistence type="predicted"/>
<gene>
    <name evidence="1" type="ORF">HMPREF9151_00359</name>
</gene>
<dbReference type="EMBL" id="AMEP01000036">
    <property type="protein sequence ID" value="EKY03428.1"/>
    <property type="molecule type" value="Genomic_DNA"/>
</dbReference>